<evidence type="ECO:0000256" key="1">
    <source>
        <dbReference type="ARBA" id="ARBA00001947"/>
    </source>
</evidence>
<dbReference type="GO" id="GO:0016020">
    <property type="term" value="C:membrane"/>
    <property type="evidence" value="ECO:0007669"/>
    <property type="project" value="TreeGrafter"/>
</dbReference>
<dbReference type="Pfam" id="PF13432">
    <property type="entry name" value="TPR_16"/>
    <property type="match status" value="1"/>
</dbReference>
<name>A0AAF0BFQ8_9PROT</name>
<evidence type="ECO:0000313" key="10">
    <source>
        <dbReference type="Proteomes" id="UP001217500"/>
    </source>
</evidence>
<dbReference type="Gene3D" id="1.25.40.10">
    <property type="entry name" value="Tetratricopeptide repeat domain"/>
    <property type="match status" value="1"/>
</dbReference>
<dbReference type="Gene3D" id="3.30.2010.10">
    <property type="entry name" value="Metalloproteases ('zincins'), catalytic domain"/>
    <property type="match status" value="1"/>
</dbReference>
<keyword evidence="10" id="KW-1185">Reference proteome</keyword>
<dbReference type="GO" id="GO:0046872">
    <property type="term" value="F:metal ion binding"/>
    <property type="evidence" value="ECO:0007669"/>
    <property type="project" value="UniProtKB-KW"/>
</dbReference>
<proteinExistence type="predicted"/>
<dbReference type="PANTHER" id="PTHR22726">
    <property type="entry name" value="METALLOENDOPEPTIDASE OMA1"/>
    <property type="match status" value="1"/>
</dbReference>
<dbReference type="RefSeq" id="WP_289502171.1">
    <property type="nucleotide sequence ID" value="NZ_CP116805.1"/>
</dbReference>
<dbReference type="InterPro" id="IPR011990">
    <property type="entry name" value="TPR-like_helical_dom_sf"/>
</dbReference>
<dbReference type="AlphaFoldDB" id="A0AAF0BFQ8"/>
<dbReference type="Proteomes" id="UP001217500">
    <property type="component" value="Chromosome"/>
</dbReference>
<evidence type="ECO:0000313" key="9">
    <source>
        <dbReference type="EMBL" id="WCL52768.1"/>
    </source>
</evidence>
<evidence type="ECO:0000259" key="8">
    <source>
        <dbReference type="Pfam" id="PF01435"/>
    </source>
</evidence>
<dbReference type="InterPro" id="IPR001915">
    <property type="entry name" value="Peptidase_M48"/>
</dbReference>
<dbReference type="Pfam" id="PF01435">
    <property type="entry name" value="Peptidase_M48"/>
    <property type="match status" value="1"/>
</dbReference>
<keyword evidence="5" id="KW-0862">Zinc</keyword>
<dbReference type="SUPFAM" id="SSF48452">
    <property type="entry name" value="TPR-like"/>
    <property type="match status" value="1"/>
</dbReference>
<evidence type="ECO:0000256" key="5">
    <source>
        <dbReference type="ARBA" id="ARBA00022833"/>
    </source>
</evidence>
<protein>
    <submittedName>
        <fullName evidence="9">M48 family metalloprotease</fullName>
        <ecNumber evidence="9">3.4.24.-</ecNumber>
    </submittedName>
</protein>
<dbReference type="CDD" id="cd07324">
    <property type="entry name" value="M48C_Oma1-like"/>
    <property type="match status" value="1"/>
</dbReference>
<feature type="chain" id="PRO_5042180976" evidence="7">
    <location>
        <begin position="25"/>
        <end position="452"/>
    </location>
</feature>
<keyword evidence="3" id="KW-0479">Metal-binding</keyword>
<gene>
    <name evidence="9" type="ORF">PH603_09475</name>
</gene>
<organism evidence="9 10">
    <name type="scientific">Gimibacter soli</name>
    <dbReference type="NCBI Taxonomy" id="3024400"/>
    <lineage>
        <taxon>Bacteria</taxon>
        <taxon>Pseudomonadati</taxon>
        <taxon>Pseudomonadota</taxon>
        <taxon>Alphaproteobacteria</taxon>
        <taxon>Kordiimonadales</taxon>
        <taxon>Temperatibacteraceae</taxon>
        <taxon>Gimibacter</taxon>
    </lineage>
</organism>
<dbReference type="EC" id="3.4.24.-" evidence="9"/>
<feature type="domain" description="Peptidase M48" evidence="8">
    <location>
        <begin position="34"/>
        <end position="222"/>
    </location>
</feature>
<dbReference type="KEGG" id="gso:PH603_09475"/>
<dbReference type="EMBL" id="CP116805">
    <property type="protein sequence ID" value="WCL52768.1"/>
    <property type="molecule type" value="Genomic_DNA"/>
</dbReference>
<dbReference type="PANTHER" id="PTHR22726:SF1">
    <property type="entry name" value="METALLOENDOPEPTIDASE OMA1, MITOCHONDRIAL"/>
    <property type="match status" value="1"/>
</dbReference>
<comment type="cofactor">
    <cofactor evidence="1">
        <name>Zn(2+)</name>
        <dbReference type="ChEBI" id="CHEBI:29105"/>
    </cofactor>
</comment>
<dbReference type="GO" id="GO:0004222">
    <property type="term" value="F:metalloendopeptidase activity"/>
    <property type="evidence" value="ECO:0007669"/>
    <property type="project" value="InterPro"/>
</dbReference>
<keyword evidence="2" id="KW-0645">Protease</keyword>
<evidence type="ECO:0000256" key="2">
    <source>
        <dbReference type="ARBA" id="ARBA00022670"/>
    </source>
</evidence>
<dbReference type="GO" id="GO:0051603">
    <property type="term" value="P:proteolysis involved in protein catabolic process"/>
    <property type="evidence" value="ECO:0007669"/>
    <property type="project" value="TreeGrafter"/>
</dbReference>
<reference evidence="9" key="1">
    <citation type="submission" date="2023-01" db="EMBL/GenBank/DDBJ databases">
        <title>The genome sequence of Kordiimonadaceae bacterium 6D33.</title>
        <authorList>
            <person name="Liu Y."/>
        </authorList>
    </citation>
    <scope>NUCLEOTIDE SEQUENCE</scope>
    <source>
        <strain evidence="9">6D33</strain>
    </source>
</reference>
<keyword evidence="6 9" id="KW-0482">Metalloprotease</keyword>
<dbReference type="InterPro" id="IPR051156">
    <property type="entry name" value="Mito/Outer_Membr_Metalloprot"/>
</dbReference>
<feature type="signal peptide" evidence="7">
    <location>
        <begin position="1"/>
        <end position="24"/>
    </location>
</feature>
<sequence>MPSSLKKLAAVSALAIALAAPAEAQSILRDAETERFLHEISDPMFKAAGLDPRSVEIYLLGDNSINAFVTGGQNIFIHSGLIEAANDVNELKGVIAHETGHISGAHLARMGEGVQGATMMSVISLVLGAAAIAAGGGDAGMGILMAGQSMAQRQFLAYTRVQESAADQAGATFLEATGTSASGMVRFFRKLQNQEILAQVRQDPYVRSHPLNSTRMLQLEQRVNESPFRDTKPDAAEEETFKRLQAKLVGYLAKPRQVLAKYPESDKSAAARYARVYAWHKALEWDKALAESDALIQMEPENPYFHEIKGQILFENGRVDEAITVLKRAADLAPGEALILTAYGQALVSHEDAARMAIALPVLQRAAKIDPTNTFAWFNLARAYSWLEDEPHAALATAERFYSVGALHLAVNHARNAMEGLEKGSPDWIRAQDILMISEPYAEQMRERMRRR</sequence>
<evidence type="ECO:0000256" key="4">
    <source>
        <dbReference type="ARBA" id="ARBA00022801"/>
    </source>
</evidence>
<keyword evidence="4 9" id="KW-0378">Hydrolase</keyword>
<evidence type="ECO:0000256" key="6">
    <source>
        <dbReference type="ARBA" id="ARBA00023049"/>
    </source>
</evidence>
<accession>A0AAF0BFQ8</accession>
<keyword evidence="7" id="KW-0732">Signal</keyword>
<evidence type="ECO:0000256" key="3">
    <source>
        <dbReference type="ARBA" id="ARBA00022723"/>
    </source>
</evidence>
<evidence type="ECO:0000256" key="7">
    <source>
        <dbReference type="SAM" id="SignalP"/>
    </source>
</evidence>